<comment type="caution">
    <text evidence="1">The sequence shown here is derived from an EMBL/GenBank/DDBJ whole genome shotgun (WGS) entry which is preliminary data.</text>
</comment>
<gene>
    <name evidence="1" type="ORF">E2C01_009204</name>
</gene>
<evidence type="ECO:0000313" key="2">
    <source>
        <dbReference type="Proteomes" id="UP000324222"/>
    </source>
</evidence>
<dbReference type="AlphaFoldDB" id="A0A5B7D3X5"/>
<evidence type="ECO:0000313" key="1">
    <source>
        <dbReference type="EMBL" id="MPC16380.1"/>
    </source>
</evidence>
<accession>A0A5B7D3X5</accession>
<proteinExistence type="predicted"/>
<keyword evidence="2" id="KW-1185">Reference proteome</keyword>
<dbReference type="Proteomes" id="UP000324222">
    <property type="component" value="Unassembled WGS sequence"/>
</dbReference>
<organism evidence="1 2">
    <name type="scientific">Portunus trituberculatus</name>
    <name type="common">Swimming crab</name>
    <name type="synonym">Neptunus trituberculatus</name>
    <dbReference type="NCBI Taxonomy" id="210409"/>
    <lineage>
        <taxon>Eukaryota</taxon>
        <taxon>Metazoa</taxon>
        <taxon>Ecdysozoa</taxon>
        <taxon>Arthropoda</taxon>
        <taxon>Crustacea</taxon>
        <taxon>Multicrustacea</taxon>
        <taxon>Malacostraca</taxon>
        <taxon>Eumalacostraca</taxon>
        <taxon>Eucarida</taxon>
        <taxon>Decapoda</taxon>
        <taxon>Pleocyemata</taxon>
        <taxon>Brachyura</taxon>
        <taxon>Eubrachyura</taxon>
        <taxon>Portunoidea</taxon>
        <taxon>Portunidae</taxon>
        <taxon>Portuninae</taxon>
        <taxon>Portunus</taxon>
    </lineage>
</organism>
<dbReference type="EMBL" id="VSRR010000501">
    <property type="protein sequence ID" value="MPC16380.1"/>
    <property type="molecule type" value="Genomic_DNA"/>
</dbReference>
<name>A0A5B7D3X5_PORTR</name>
<reference evidence="1 2" key="1">
    <citation type="submission" date="2019-05" db="EMBL/GenBank/DDBJ databases">
        <title>Another draft genome of Portunus trituberculatus and its Hox gene families provides insights of decapod evolution.</title>
        <authorList>
            <person name="Jeong J.-H."/>
            <person name="Song I."/>
            <person name="Kim S."/>
            <person name="Choi T."/>
            <person name="Kim D."/>
            <person name="Ryu S."/>
            <person name="Kim W."/>
        </authorList>
    </citation>
    <scope>NUCLEOTIDE SEQUENCE [LARGE SCALE GENOMIC DNA]</scope>
    <source>
        <tissue evidence="1">Muscle</tissue>
    </source>
</reference>
<protein>
    <submittedName>
        <fullName evidence="1">Uncharacterized protein</fullName>
    </submittedName>
</protein>
<sequence length="69" mass="7345">MTGPVGPLRLPSASLLEPNHHCGTAFLSTAPQTISFLPLQTKGRGANDPPLPHLRTLIFDASNRSLTIT</sequence>